<feature type="region of interest" description="Disordered" evidence="1">
    <location>
        <begin position="227"/>
        <end position="264"/>
    </location>
</feature>
<feature type="compositionally biased region" description="Low complexity" evidence="1">
    <location>
        <begin position="460"/>
        <end position="476"/>
    </location>
</feature>
<proteinExistence type="predicted"/>
<feature type="compositionally biased region" description="Polar residues" evidence="1">
    <location>
        <begin position="516"/>
        <end position="532"/>
    </location>
</feature>
<dbReference type="Proteomes" id="UP001388673">
    <property type="component" value="Unassembled WGS sequence"/>
</dbReference>
<dbReference type="EMBL" id="JBCAWK010000013">
    <property type="protein sequence ID" value="KAK8844689.1"/>
    <property type="molecule type" value="Genomic_DNA"/>
</dbReference>
<dbReference type="RefSeq" id="XP_066799913.1">
    <property type="nucleotide sequence ID" value="XM_066949619.1"/>
</dbReference>
<feature type="compositionally biased region" description="Polar residues" evidence="1">
    <location>
        <begin position="635"/>
        <end position="646"/>
    </location>
</feature>
<feature type="region of interest" description="Disordered" evidence="1">
    <location>
        <begin position="880"/>
        <end position="1097"/>
    </location>
</feature>
<accession>A0AAW0YUC5</accession>
<name>A0AAW0YUC5_9TREE</name>
<evidence type="ECO:0000313" key="3">
    <source>
        <dbReference type="Proteomes" id="UP001388673"/>
    </source>
</evidence>
<reference evidence="2 3" key="1">
    <citation type="journal article" date="2024" name="bioRxiv">
        <title>Comparative genomics of Cryptococcus and Kwoniella reveals pathogenesis evolution and contrasting karyotype dynamics via intercentromeric recombination or chromosome fusion.</title>
        <authorList>
            <person name="Coelho M.A."/>
            <person name="David-Palma M."/>
            <person name="Shea T."/>
            <person name="Bowers K."/>
            <person name="McGinley-Smith S."/>
            <person name="Mohammad A.W."/>
            <person name="Gnirke A."/>
            <person name="Yurkov A.M."/>
            <person name="Nowrousian M."/>
            <person name="Sun S."/>
            <person name="Cuomo C.A."/>
            <person name="Heitman J."/>
        </authorList>
    </citation>
    <scope>NUCLEOTIDE SEQUENCE [LARGE SCALE GENOMIC DNA]</scope>
    <source>
        <strain evidence="2 3">CBS 13917</strain>
    </source>
</reference>
<feature type="region of interest" description="Disordered" evidence="1">
    <location>
        <begin position="608"/>
        <end position="646"/>
    </location>
</feature>
<organism evidence="2 3">
    <name type="scientific">Kwoniella newhampshirensis</name>
    <dbReference type="NCBI Taxonomy" id="1651941"/>
    <lineage>
        <taxon>Eukaryota</taxon>
        <taxon>Fungi</taxon>
        <taxon>Dikarya</taxon>
        <taxon>Basidiomycota</taxon>
        <taxon>Agaricomycotina</taxon>
        <taxon>Tremellomycetes</taxon>
        <taxon>Tremellales</taxon>
        <taxon>Cryptococcaceae</taxon>
        <taxon>Kwoniella</taxon>
    </lineage>
</organism>
<dbReference type="GeneID" id="92183796"/>
<evidence type="ECO:0000256" key="1">
    <source>
        <dbReference type="SAM" id="MobiDB-lite"/>
    </source>
</evidence>
<feature type="compositionally biased region" description="Polar residues" evidence="1">
    <location>
        <begin position="722"/>
        <end position="731"/>
    </location>
</feature>
<feature type="compositionally biased region" description="Low complexity" evidence="1">
    <location>
        <begin position="960"/>
        <end position="984"/>
    </location>
</feature>
<feature type="compositionally biased region" description="Polar residues" evidence="1">
    <location>
        <begin position="940"/>
        <end position="950"/>
    </location>
</feature>
<protein>
    <submittedName>
        <fullName evidence="2">Uncharacterized protein</fullName>
    </submittedName>
</protein>
<evidence type="ECO:0000313" key="2">
    <source>
        <dbReference type="EMBL" id="KAK8844689.1"/>
    </source>
</evidence>
<feature type="compositionally biased region" description="Polar residues" evidence="1">
    <location>
        <begin position="677"/>
        <end position="687"/>
    </location>
</feature>
<feature type="region of interest" description="Disordered" evidence="1">
    <location>
        <begin position="397"/>
        <end position="579"/>
    </location>
</feature>
<gene>
    <name evidence="2" type="ORF">IAR55_006538</name>
</gene>
<keyword evidence="3" id="KW-1185">Reference proteome</keyword>
<feature type="compositionally biased region" description="Acidic residues" evidence="1">
    <location>
        <begin position="1032"/>
        <end position="1041"/>
    </location>
</feature>
<dbReference type="KEGG" id="kne:92183796"/>
<comment type="caution">
    <text evidence="2">The sequence shown here is derived from an EMBL/GenBank/DDBJ whole genome shotgun (WGS) entry which is preliminary data.</text>
</comment>
<sequence>MWLLSAIGPVHGQSKFTFVLERKKEYTIGRDGCDIAFSSRHIRPREGTLIVGDWSPTQPHKAPSLKWRSEPKKNGTLGSLKVLCLRDQADAGSTDGDDYDVQDLGVTQGCYLDSGDDGEIHSKVEGVMFTEDLWFTTEWKDLSLQYDKMKDEPDQVKETLWSYCIPWTLAFEVNDRPNYVLSTYLRSNLDCNYAVCYGVPIVVPTFLEAVIGRLRACWKKMADSQDSFSLPDQDDPHRFQPEFDPTPTSALPASRKEKRNWQPERSRETLFQGWKTMGLRGRVAPQEKRYIVAMGADYQDMDVLSKPVTTSEDFAERLKDWLNYLDSNGGREQAVVVWFSNVKKELINKGVDFTAAITATCLQLGVALSSGGIVWGAVSMAGVRSYLEASAANLPAKDKAAPRNPQFVVPEVPGHAQFSQPPPPSTYQPIASARPDFIPSTFPDETTGAGARSPPPDTGSSQQIRRTRQRTSPPRDTSLEPTVSTVKKPLRRRAGKPAPDFSQFPTDPPESDTENDNSQPSQRQPSFEQDSMPNPREETGPRFTQPTQPMDVDIVPQTQSLSQAPRRLKRRAGGATPSLIQEIADTSVDMDRDVKAEEAAAEIRELYEQTKSSAFKPNPSKKPRLEHDNPMEILESSNESRASTRSRVAMPLIMDVDDDDGDLYAQTVKKATRSKRGTTIQPETQTQMPPPAQREIRSPSEEQEEVEPVPAPVSHSMKSKSDTVTSTNATAKSKGAPVSTLPTTDEAFLKAITSASKAKKGIDELDKEFNQLRIPRANGKTAVIKANEWDASHPDWSIVNDFDDDLRGNFIQIVRKDLFRKDLGERAERDMTTVDDGRPNFKKFKKKNVTRREPLPLVLTGPTVQDAEMGEPYWPTQAVKTGNQRTQAGSQATIAEEEDDMPLLPRSRKRLLGTQALQDDATDPPLTGRRGTQRRKVIPETQNSSMNGSQLPPRRSTRATSVMSESSVGTSTSVATATGSTTRGKAVKRRGKGKEPVLLEDSDEEDGVDWGNSSTGRTKSGRSGKGTGTVTLEEDEDDEEVVASTAMGLGRSKATPSTQRSGGTGTTLGVGRRRKLLPVDDEDGMAFRGLGKKRRLG</sequence>
<feature type="region of interest" description="Disordered" evidence="1">
    <location>
        <begin position="670"/>
        <end position="739"/>
    </location>
</feature>
<feature type="compositionally biased region" description="Acidic residues" evidence="1">
    <location>
        <begin position="998"/>
        <end position="1008"/>
    </location>
</feature>
<dbReference type="AlphaFoldDB" id="A0AAW0YUC5"/>
<feature type="compositionally biased region" description="Polar residues" evidence="1">
    <location>
        <begin position="880"/>
        <end position="893"/>
    </location>
</feature>